<dbReference type="AlphaFoldDB" id="A0A397T0J2"/>
<dbReference type="InterPro" id="IPR014752">
    <property type="entry name" value="Arrestin-like_C"/>
</dbReference>
<evidence type="ECO:0000259" key="1">
    <source>
        <dbReference type="SMART" id="SM01017"/>
    </source>
</evidence>
<dbReference type="InterPro" id="IPR014756">
    <property type="entry name" value="Ig_E-set"/>
</dbReference>
<protein>
    <recommendedName>
        <fullName evidence="1">Arrestin C-terminal-like domain-containing protein</fullName>
    </recommendedName>
</protein>
<dbReference type="GO" id="GO:0070086">
    <property type="term" value="P:ubiquitin-dependent endocytosis"/>
    <property type="evidence" value="ECO:0007669"/>
    <property type="project" value="TreeGrafter"/>
</dbReference>
<sequence>MVHFTSSPLFQIRLENDSLIMSGSKTESVGCVLRGQLVLVVTEPTKFKEINLTFQGRSKVGWVDGVGKAQYHHSEERILFQHDWTFLPAKKQCHVLNPDNYHWDFELILPGTLPETIEGCYHGNVKYTLKATAERSTFAPNLHAQRKVTLLRSMLPSSIEFLQTSTIANTWTNKIEYDFSIGAKVFSLGDKFQVSVNLRSIEDDLKVQEILCVLKEYVTYTIGPHQKTDSKAITGVCENDLSRNVNSWCRILELQVPNDPTHCVYDSQNDTICVIHRLKFYVTLFNQKTNHTSELRASLPIIITLSNDSLNLPAYHENESDLLSDDDMFDDEYLRSLSSSSSASSTFSSPFSSPCSSFDESCEIKNMCRLPSYRSISSLIPVPLSDSLLPPTYDASISGH</sequence>
<dbReference type="SUPFAM" id="SSF81296">
    <property type="entry name" value="E set domains"/>
    <property type="match status" value="1"/>
</dbReference>
<name>A0A397T0J2_9GLOM</name>
<dbReference type="GO" id="GO:0005829">
    <property type="term" value="C:cytosol"/>
    <property type="evidence" value="ECO:0007669"/>
    <property type="project" value="TreeGrafter"/>
</dbReference>
<dbReference type="SMART" id="SM01017">
    <property type="entry name" value="Arrestin_C"/>
    <property type="match status" value="1"/>
</dbReference>
<dbReference type="Proteomes" id="UP000265703">
    <property type="component" value="Unassembled WGS sequence"/>
</dbReference>
<dbReference type="InterPro" id="IPR011022">
    <property type="entry name" value="Arrestin_C-like"/>
</dbReference>
<feature type="domain" description="Arrestin C-terminal-like" evidence="1">
    <location>
        <begin position="171"/>
        <end position="307"/>
    </location>
</feature>
<evidence type="ECO:0000313" key="2">
    <source>
        <dbReference type="EMBL" id="RIA91713.1"/>
    </source>
</evidence>
<dbReference type="OrthoDB" id="2333384at2759"/>
<dbReference type="PANTHER" id="PTHR11188">
    <property type="entry name" value="ARRESTIN DOMAIN CONTAINING PROTEIN"/>
    <property type="match status" value="1"/>
</dbReference>
<dbReference type="Pfam" id="PF00339">
    <property type="entry name" value="Arrestin_N"/>
    <property type="match status" value="1"/>
</dbReference>
<dbReference type="STRING" id="658196.A0A397T0J2"/>
<proteinExistence type="predicted"/>
<keyword evidence="3" id="KW-1185">Reference proteome</keyword>
<dbReference type="Pfam" id="PF02752">
    <property type="entry name" value="Arrestin_C"/>
    <property type="match status" value="1"/>
</dbReference>
<dbReference type="GO" id="GO:0031625">
    <property type="term" value="F:ubiquitin protein ligase binding"/>
    <property type="evidence" value="ECO:0007669"/>
    <property type="project" value="TreeGrafter"/>
</dbReference>
<dbReference type="GO" id="GO:0005886">
    <property type="term" value="C:plasma membrane"/>
    <property type="evidence" value="ECO:0007669"/>
    <property type="project" value="TreeGrafter"/>
</dbReference>
<dbReference type="EMBL" id="QKYT01000144">
    <property type="protein sequence ID" value="RIA91713.1"/>
    <property type="molecule type" value="Genomic_DNA"/>
</dbReference>
<reference evidence="2 3" key="1">
    <citation type="submission" date="2018-06" db="EMBL/GenBank/DDBJ databases">
        <title>Comparative genomics reveals the genomic features of Rhizophagus irregularis, R. cerebriforme, R. diaphanum and Gigaspora rosea, and their symbiotic lifestyle signature.</title>
        <authorList>
            <person name="Morin E."/>
            <person name="San Clemente H."/>
            <person name="Chen E.C.H."/>
            <person name="De La Providencia I."/>
            <person name="Hainaut M."/>
            <person name="Kuo A."/>
            <person name="Kohler A."/>
            <person name="Murat C."/>
            <person name="Tang N."/>
            <person name="Roy S."/>
            <person name="Loubradou J."/>
            <person name="Henrissat B."/>
            <person name="Grigoriev I.V."/>
            <person name="Corradi N."/>
            <person name="Roux C."/>
            <person name="Martin F.M."/>
        </authorList>
    </citation>
    <scope>NUCLEOTIDE SEQUENCE [LARGE SCALE GENOMIC DNA]</scope>
    <source>
        <strain evidence="2 3">DAOM 227022</strain>
    </source>
</reference>
<dbReference type="GO" id="GO:0030674">
    <property type="term" value="F:protein-macromolecule adaptor activity"/>
    <property type="evidence" value="ECO:0007669"/>
    <property type="project" value="TreeGrafter"/>
</dbReference>
<gene>
    <name evidence="2" type="ORF">C1645_766849</name>
</gene>
<organism evidence="2 3">
    <name type="scientific">Glomus cerebriforme</name>
    <dbReference type="NCBI Taxonomy" id="658196"/>
    <lineage>
        <taxon>Eukaryota</taxon>
        <taxon>Fungi</taxon>
        <taxon>Fungi incertae sedis</taxon>
        <taxon>Mucoromycota</taxon>
        <taxon>Glomeromycotina</taxon>
        <taxon>Glomeromycetes</taxon>
        <taxon>Glomerales</taxon>
        <taxon>Glomeraceae</taxon>
        <taxon>Glomus</taxon>
    </lineage>
</organism>
<dbReference type="PANTHER" id="PTHR11188:SF17">
    <property type="entry name" value="FI21816P1"/>
    <property type="match status" value="1"/>
</dbReference>
<dbReference type="Gene3D" id="2.60.40.640">
    <property type="match status" value="2"/>
</dbReference>
<comment type="caution">
    <text evidence="2">The sequence shown here is derived from an EMBL/GenBank/DDBJ whole genome shotgun (WGS) entry which is preliminary data.</text>
</comment>
<dbReference type="InterPro" id="IPR050357">
    <property type="entry name" value="Arrestin_domain-protein"/>
</dbReference>
<accession>A0A397T0J2</accession>
<evidence type="ECO:0000313" key="3">
    <source>
        <dbReference type="Proteomes" id="UP000265703"/>
    </source>
</evidence>
<dbReference type="InterPro" id="IPR011021">
    <property type="entry name" value="Arrestin-like_N"/>
</dbReference>